<feature type="domain" description="PH" evidence="2">
    <location>
        <begin position="84"/>
        <end position="206"/>
    </location>
</feature>
<dbReference type="STRING" id="2055.BCM27_12040"/>
<dbReference type="Proteomes" id="UP000234662">
    <property type="component" value="Unassembled WGS sequence"/>
</dbReference>
<keyword evidence="1" id="KW-0472">Membrane</keyword>
<keyword evidence="1" id="KW-1133">Transmembrane helix</keyword>
<organism evidence="3 4">
    <name type="scientific">Gordonia terrae</name>
    <dbReference type="NCBI Taxonomy" id="2055"/>
    <lineage>
        <taxon>Bacteria</taxon>
        <taxon>Bacillati</taxon>
        <taxon>Actinomycetota</taxon>
        <taxon>Actinomycetes</taxon>
        <taxon>Mycobacteriales</taxon>
        <taxon>Gordoniaceae</taxon>
        <taxon>Gordonia</taxon>
    </lineage>
</organism>
<reference evidence="3 4" key="1">
    <citation type="submission" date="2017-12" db="EMBL/GenBank/DDBJ databases">
        <title>Phylogenetic diversity of female urinary microbiome.</title>
        <authorList>
            <person name="Thomas-White K."/>
            <person name="Wolfe A.J."/>
        </authorList>
    </citation>
    <scope>NUCLEOTIDE SEQUENCE [LARGE SCALE GENOMIC DNA]</scope>
    <source>
        <strain evidence="3 4">UMB0777</strain>
    </source>
</reference>
<sequence>MTPAPGAKRAGRTRPARTRRGLISGILAILVIASVIASLLGYGKIVFNAWFIGVVALLAIGILSVFYLLVTGSRKKIAAQADLIGALPTIPADPGTVLRGPDTGLYLGSTVAPSWQNRVTVGDIGDRASSVLTEFETGILIARQGASDIWIPRESVTAVRTERGIAGKVMTADGVLAIRWVLPSGTEIDSGVRADDKSIYPGWVNAFAGTHDSGHGPQGQGAQE</sequence>
<evidence type="ECO:0000259" key="2">
    <source>
        <dbReference type="Pfam" id="PF25362"/>
    </source>
</evidence>
<feature type="transmembrane region" description="Helical" evidence="1">
    <location>
        <begin position="49"/>
        <end position="70"/>
    </location>
</feature>
<keyword evidence="1" id="KW-0812">Transmembrane</keyword>
<protein>
    <recommendedName>
        <fullName evidence="2">PH domain-containing protein</fullName>
    </recommendedName>
</protein>
<evidence type="ECO:0000313" key="3">
    <source>
        <dbReference type="EMBL" id="PKZ67423.1"/>
    </source>
</evidence>
<name>A0A2I1RE65_9ACTN</name>
<accession>A0A2I1RE65</accession>
<dbReference type="Pfam" id="PF25362">
    <property type="entry name" value="bPH_11"/>
    <property type="match status" value="1"/>
</dbReference>
<feature type="transmembrane region" description="Helical" evidence="1">
    <location>
        <begin position="21"/>
        <end position="43"/>
    </location>
</feature>
<dbReference type="AlphaFoldDB" id="A0A2I1RE65"/>
<comment type="caution">
    <text evidence="3">The sequence shown here is derived from an EMBL/GenBank/DDBJ whole genome shotgun (WGS) entry which is preliminary data.</text>
</comment>
<evidence type="ECO:0000256" key="1">
    <source>
        <dbReference type="SAM" id="Phobius"/>
    </source>
</evidence>
<dbReference type="InterPro" id="IPR057446">
    <property type="entry name" value="PH_bac"/>
</dbReference>
<evidence type="ECO:0000313" key="4">
    <source>
        <dbReference type="Proteomes" id="UP000234662"/>
    </source>
</evidence>
<dbReference type="RefSeq" id="WP_101818811.1">
    <property type="nucleotide sequence ID" value="NZ_PKJC01000001.1"/>
</dbReference>
<gene>
    <name evidence="3" type="ORF">CYJ73_01740</name>
</gene>
<dbReference type="EMBL" id="PKJC01000001">
    <property type="protein sequence ID" value="PKZ67423.1"/>
    <property type="molecule type" value="Genomic_DNA"/>
</dbReference>
<proteinExistence type="predicted"/>